<evidence type="ECO:0000313" key="6">
    <source>
        <dbReference type="Proteomes" id="UP001320420"/>
    </source>
</evidence>
<dbReference type="CDD" id="cd10316">
    <property type="entry name" value="RGL4_M"/>
    <property type="match status" value="1"/>
</dbReference>
<organism evidence="5 6">
    <name type="scientific">Diatrype stigma</name>
    <dbReference type="NCBI Taxonomy" id="117547"/>
    <lineage>
        <taxon>Eukaryota</taxon>
        <taxon>Fungi</taxon>
        <taxon>Dikarya</taxon>
        <taxon>Ascomycota</taxon>
        <taxon>Pezizomycotina</taxon>
        <taxon>Sordariomycetes</taxon>
        <taxon>Xylariomycetidae</taxon>
        <taxon>Xylariales</taxon>
        <taxon>Diatrypaceae</taxon>
        <taxon>Diatrype</taxon>
    </lineage>
</organism>
<dbReference type="Gene3D" id="2.60.40.1120">
    <property type="entry name" value="Carboxypeptidase-like, regulatory domain"/>
    <property type="match status" value="1"/>
</dbReference>
<dbReference type="PANTHER" id="PTHR32018">
    <property type="entry name" value="RHAMNOGALACTURONATE LYASE FAMILY PROTEIN"/>
    <property type="match status" value="1"/>
</dbReference>
<dbReference type="GO" id="GO:0030246">
    <property type="term" value="F:carbohydrate binding"/>
    <property type="evidence" value="ECO:0007669"/>
    <property type="project" value="InterPro"/>
</dbReference>
<evidence type="ECO:0008006" key="7">
    <source>
        <dbReference type="Google" id="ProtNLM"/>
    </source>
</evidence>
<feature type="signal peptide" evidence="2">
    <location>
        <begin position="1"/>
        <end position="20"/>
    </location>
</feature>
<dbReference type="InterPro" id="IPR008979">
    <property type="entry name" value="Galactose-bd-like_sf"/>
</dbReference>
<protein>
    <recommendedName>
        <fullName evidence="7">Rhamnogalacturonan endolyase</fullName>
    </recommendedName>
</protein>
<keyword evidence="6" id="KW-1185">Reference proteome</keyword>
<evidence type="ECO:0000256" key="2">
    <source>
        <dbReference type="SAM" id="SignalP"/>
    </source>
</evidence>
<evidence type="ECO:0000313" key="5">
    <source>
        <dbReference type="EMBL" id="KAK7750866.1"/>
    </source>
</evidence>
<name>A0AAN9UN42_9PEZI</name>
<sequence length="667" mass="73856">MATLGFLVVVLATLFSQAIAVLNAVETASQYVLENDRLHVAIDKSSGQVVDIVLDDQDMLGSAGKGPYVDCSCVPSGFWTPGGTAKFELYTGEDSTGTPYGGVRMEDTYSSTNQTISQWWFLREGETGIHLFTRVAYYNAATPYLRGLGELRTLFRPSTDLWTHLSSSDGNYAHIVSEEAFSKGTTVQDATTFLGNSTDDPYVEEYSDYFTKYTFAEMWRDHTVHGQYSDGSTSSDGSTYGAWLVHNTRETYYGGPLHSDLVVDGIVYNYLVSGHYGAPTPNLTHGFDRIWGPQYYHFNKGDPDTPLEELRADAAQYADPEWNADFYDSIAEHVPNYVPSSNRATFTATIALPEGAANPIAVLAENGQDFQLNVFDQDSLQYWADIDPATGAVSIPRVKEGTYRLTVYADGVFGWFIEDDVEVSRSSAGEPLQFTWEAESSGREVWRIGTPDKSAGEYRHGYAPDTSKPLAPEQHRIYWGKWDFPTDFPEGVVFTVGESDEAEDFNYVHWSVFGGSGNWLRPDPVYENVNNWTVRFDLSQEDLGGGAAATTATLTVQLAGVKTANGNDRWADKPDEPYSNLPFTVAVNGRDVETWVIPKLRSGSCGVRSGVVCQNFGHKFTFAADRFLLEGTNELVLSLPFNATDKETAQLPETTYLQYDALRLELA</sequence>
<dbReference type="InterPro" id="IPR029411">
    <property type="entry name" value="RG-lyase_III"/>
</dbReference>
<proteinExistence type="predicted"/>
<dbReference type="InterPro" id="IPR029413">
    <property type="entry name" value="RG-lyase_II"/>
</dbReference>
<dbReference type="Proteomes" id="UP001320420">
    <property type="component" value="Unassembled WGS sequence"/>
</dbReference>
<dbReference type="Gene3D" id="2.70.98.10">
    <property type="match status" value="1"/>
</dbReference>
<feature type="domain" description="Rhamnogalacturonan lyase" evidence="3">
    <location>
        <begin position="445"/>
        <end position="664"/>
    </location>
</feature>
<dbReference type="GO" id="GO:0003824">
    <property type="term" value="F:catalytic activity"/>
    <property type="evidence" value="ECO:0007669"/>
    <property type="project" value="InterPro"/>
</dbReference>
<evidence type="ECO:0000256" key="1">
    <source>
        <dbReference type="ARBA" id="ARBA00023180"/>
    </source>
</evidence>
<dbReference type="InterPro" id="IPR011013">
    <property type="entry name" value="Gal_mutarotase_sf_dom"/>
</dbReference>
<dbReference type="Pfam" id="PF14686">
    <property type="entry name" value="fn3_3"/>
    <property type="match status" value="1"/>
</dbReference>
<dbReference type="PANTHER" id="PTHR32018:SF9">
    <property type="entry name" value="RHAMNOGALACTURONATE LYASE B"/>
    <property type="match status" value="1"/>
</dbReference>
<evidence type="ECO:0000259" key="3">
    <source>
        <dbReference type="Pfam" id="PF14683"/>
    </source>
</evidence>
<dbReference type="InterPro" id="IPR051850">
    <property type="entry name" value="Polysacch_Lyase_4"/>
</dbReference>
<dbReference type="InterPro" id="IPR014718">
    <property type="entry name" value="GH-type_carb-bd"/>
</dbReference>
<accession>A0AAN9UN42</accession>
<dbReference type="SUPFAM" id="SSF49785">
    <property type="entry name" value="Galactose-binding domain-like"/>
    <property type="match status" value="1"/>
</dbReference>
<feature type="chain" id="PRO_5042951657" description="Rhamnogalacturonan endolyase" evidence="2">
    <location>
        <begin position="21"/>
        <end position="667"/>
    </location>
</feature>
<keyword evidence="2" id="KW-0732">Signal</keyword>
<dbReference type="EMBL" id="JAKJXP020000058">
    <property type="protein sequence ID" value="KAK7750866.1"/>
    <property type="molecule type" value="Genomic_DNA"/>
</dbReference>
<comment type="caution">
    <text evidence="5">The sequence shown here is derived from an EMBL/GenBank/DDBJ whole genome shotgun (WGS) entry which is preliminary data.</text>
</comment>
<keyword evidence="1" id="KW-0325">Glycoprotein</keyword>
<reference evidence="5 6" key="1">
    <citation type="submission" date="2024-02" db="EMBL/GenBank/DDBJ databases">
        <title>De novo assembly and annotation of 12 fungi associated with fruit tree decline syndrome in Ontario, Canada.</title>
        <authorList>
            <person name="Sulman M."/>
            <person name="Ellouze W."/>
            <person name="Ilyukhin E."/>
        </authorList>
    </citation>
    <scope>NUCLEOTIDE SEQUENCE [LARGE SCALE GENOMIC DNA]</scope>
    <source>
        <strain evidence="5 6">M11/M66-122</strain>
    </source>
</reference>
<gene>
    <name evidence="5" type="ORF">SLS62_007265</name>
</gene>
<dbReference type="CDD" id="cd10320">
    <property type="entry name" value="RGL4_N"/>
    <property type="match status" value="1"/>
</dbReference>
<dbReference type="AlphaFoldDB" id="A0AAN9UN42"/>
<dbReference type="SUPFAM" id="SSF74650">
    <property type="entry name" value="Galactose mutarotase-like"/>
    <property type="match status" value="1"/>
</dbReference>
<dbReference type="Pfam" id="PF14683">
    <property type="entry name" value="CBM-like"/>
    <property type="match status" value="1"/>
</dbReference>
<dbReference type="GO" id="GO:0005975">
    <property type="term" value="P:carbohydrate metabolic process"/>
    <property type="evidence" value="ECO:0007669"/>
    <property type="project" value="InterPro"/>
</dbReference>
<feature type="domain" description="Rhamnogalacturonan lyase" evidence="4">
    <location>
        <begin position="353"/>
        <end position="427"/>
    </location>
</feature>
<evidence type="ECO:0000259" key="4">
    <source>
        <dbReference type="Pfam" id="PF14686"/>
    </source>
</evidence>